<dbReference type="OrthoDB" id="1394818at2759"/>
<evidence type="ECO:0000256" key="1">
    <source>
        <dbReference type="ARBA" id="ARBA00023319"/>
    </source>
</evidence>
<reference evidence="2" key="1">
    <citation type="submission" date="2020-04" db="EMBL/GenBank/DDBJ databases">
        <authorList>
            <person name="Alioto T."/>
            <person name="Alioto T."/>
            <person name="Gomez Garrido J."/>
        </authorList>
    </citation>
    <scope>NUCLEOTIDE SEQUENCE</scope>
    <source>
        <strain evidence="2">A484AB</strain>
    </source>
</reference>
<name>A0A6S7KC07_PARCT</name>
<sequence length="276" mass="30465">MATYNRIFACSSLVFILSSLFLKTVNPCSPNPYKPDRDITELAILAPVVIIARVVNISVDSNIQMFTQYSACLNVTEIIKRDDSVSIPQTFCTKHFGTEAMCLSHVFPNISYVFYLNTDLQARYDAHFSAARPATDVVVALARRGYCDVENSTNCVLPNVTDVPKKLIAVDEGGSVVLTCHASGTKPYVVTWFYKGDSSGMPLYSTIGYDGSLFLRKMSTTSRGKYTCIVKNAAGSVSRDTRIVVRLKPCGGVFMVNKRMDITSPDFPHEYAPDKT</sequence>
<dbReference type="GO" id="GO:0070593">
    <property type="term" value="P:dendrite self-avoidance"/>
    <property type="evidence" value="ECO:0007669"/>
    <property type="project" value="TreeGrafter"/>
</dbReference>
<dbReference type="GO" id="GO:0007411">
    <property type="term" value="P:axon guidance"/>
    <property type="evidence" value="ECO:0007669"/>
    <property type="project" value="TreeGrafter"/>
</dbReference>
<evidence type="ECO:0000313" key="2">
    <source>
        <dbReference type="EMBL" id="CAB4041268.1"/>
    </source>
</evidence>
<dbReference type="InterPro" id="IPR007110">
    <property type="entry name" value="Ig-like_dom"/>
</dbReference>
<dbReference type="Proteomes" id="UP001152795">
    <property type="component" value="Unassembled WGS sequence"/>
</dbReference>
<dbReference type="SUPFAM" id="SSF48726">
    <property type="entry name" value="Immunoglobulin"/>
    <property type="match status" value="1"/>
</dbReference>
<dbReference type="Pfam" id="PF13927">
    <property type="entry name" value="Ig_3"/>
    <property type="match status" value="1"/>
</dbReference>
<dbReference type="InterPro" id="IPR008993">
    <property type="entry name" value="TIMP-like_OB-fold"/>
</dbReference>
<dbReference type="Gene3D" id="2.40.50.120">
    <property type="match status" value="1"/>
</dbReference>
<dbReference type="InterPro" id="IPR003598">
    <property type="entry name" value="Ig_sub2"/>
</dbReference>
<protein>
    <submittedName>
        <fullName evidence="2">Turtle homolog B isoform X5</fullName>
    </submittedName>
</protein>
<gene>
    <name evidence="2" type="ORF">PACLA_8A051495</name>
</gene>
<dbReference type="AlphaFoldDB" id="A0A6S7KC07"/>
<dbReference type="GO" id="GO:0098632">
    <property type="term" value="F:cell-cell adhesion mediator activity"/>
    <property type="evidence" value="ECO:0007669"/>
    <property type="project" value="TreeGrafter"/>
</dbReference>
<dbReference type="InterPro" id="IPR003599">
    <property type="entry name" value="Ig_sub"/>
</dbReference>
<evidence type="ECO:0000313" key="3">
    <source>
        <dbReference type="Proteomes" id="UP001152795"/>
    </source>
</evidence>
<dbReference type="SMART" id="SM00408">
    <property type="entry name" value="IGc2"/>
    <property type="match status" value="1"/>
</dbReference>
<dbReference type="PROSITE" id="PS50835">
    <property type="entry name" value="IG_LIKE"/>
    <property type="match status" value="1"/>
</dbReference>
<dbReference type="PANTHER" id="PTHR10075">
    <property type="entry name" value="BASIGIN RELATED"/>
    <property type="match status" value="1"/>
</dbReference>
<dbReference type="EMBL" id="CACRXK020028048">
    <property type="protein sequence ID" value="CAB4041268.1"/>
    <property type="molecule type" value="Genomic_DNA"/>
</dbReference>
<organism evidence="2 3">
    <name type="scientific">Paramuricea clavata</name>
    <name type="common">Red gorgonian</name>
    <name type="synonym">Violescent sea-whip</name>
    <dbReference type="NCBI Taxonomy" id="317549"/>
    <lineage>
        <taxon>Eukaryota</taxon>
        <taxon>Metazoa</taxon>
        <taxon>Cnidaria</taxon>
        <taxon>Anthozoa</taxon>
        <taxon>Octocorallia</taxon>
        <taxon>Malacalcyonacea</taxon>
        <taxon>Plexauridae</taxon>
        <taxon>Paramuricea</taxon>
    </lineage>
</organism>
<keyword evidence="3" id="KW-1185">Reference proteome</keyword>
<dbReference type="SMART" id="SM00409">
    <property type="entry name" value="IG"/>
    <property type="match status" value="1"/>
</dbReference>
<keyword evidence="1" id="KW-0393">Immunoglobulin domain</keyword>
<dbReference type="InterPro" id="IPR036179">
    <property type="entry name" value="Ig-like_dom_sf"/>
</dbReference>
<dbReference type="Gene3D" id="2.60.40.10">
    <property type="entry name" value="Immunoglobulins"/>
    <property type="match status" value="1"/>
</dbReference>
<dbReference type="GO" id="GO:0007156">
    <property type="term" value="P:homophilic cell adhesion via plasma membrane adhesion molecules"/>
    <property type="evidence" value="ECO:0007669"/>
    <property type="project" value="TreeGrafter"/>
</dbReference>
<proteinExistence type="predicted"/>
<dbReference type="GO" id="GO:0005886">
    <property type="term" value="C:plasma membrane"/>
    <property type="evidence" value="ECO:0007669"/>
    <property type="project" value="TreeGrafter"/>
</dbReference>
<accession>A0A6S7KC07</accession>
<dbReference type="PANTHER" id="PTHR10075:SF100">
    <property type="entry name" value="FASCICLIN-2"/>
    <property type="match status" value="1"/>
</dbReference>
<comment type="caution">
    <text evidence="2">The sequence shown here is derived from an EMBL/GenBank/DDBJ whole genome shotgun (WGS) entry which is preliminary data.</text>
</comment>
<feature type="non-terminal residue" evidence="2">
    <location>
        <position position="1"/>
    </location>
</feature>
<dbReference type="GO" id="GO:0030424">
    <property type="term" value="C:axon"/>
    <property type="evidence" value="ECO:0007669"/>
    <property type="project" value="TreeGrafter"/>
</dbReference>
<dbReference type="InterPro" id="IPR013783">
    <property type="entry name" value="Ig-like_fold"/>
</dbReference>